<dbReference type="CDD" id="cd07010">
    <property type="entry name" value="cupin_PMI_type_I_N_bac"/>
    <property type="match status" value="1"/>
</dbReference>
<dbReference type="InterPro" id="IPR051804">
    <property type="entry name" value="Carb_Metab_Reg_Kinase/Isom"/>
</dbReference>
<organism evidence="3 4">
    <name type="scientific">Flagellimonas sediminis</name>
    <dbReference type="NCBI Taxonomy" id="2696468"/>
    <lineage>
        <taxon>Bacteria</taxon>
        <taxon>Pseudomonadati</taxon>
        <taxon>Bacteroidota</taxon>
        <taxon>Flavobacteriia</taxon>
        <taxon>Flavobacteriales</taxon>
        <taxon>Flavobacteriaceae</taxon>
        <taxon>Flagellimonas</taxon>
    </lineage>
</organism>
<dbReference type="Gene3D" id="2.60.120.10">
    <property type="entry name" value="Jelly Rolls"/>
    <property type="match status" value="2"/>
</dbReference>
<dbReference type="PANTHER" id="PTHR42742:SF3">
    <property type="entry name" value="FRUCTOKINASE"/>
    <property type="match status" value="1"/>
</dbReference>
<sequence length="596" mass="69184">MSNHFKTSSIPRERATDQYVAPLKKTEREKNVFDIYPTFNLGPDKISSGYRSLAAYIAKQKKVCLDGFVGIDWDLIVEMLCQTPELKNLHINLINFSTVLKSENDIMLMLEPYLGEEDSIWGTKCKLGMIDFFDEEKMNLIKIDPEATITIIYGFGSNLANLHDTLIYFDFPKNELQYLARSGSVSNFGLSRTEEFYKMYKHYYFVDWVVMNEEKKKLTSTIDIIVDSQHDRDINWAFMQDIRTALNFMSSSIFRVRPWFEPGAWGGEWMKNKIKSLNPAVVNYAWAFSLIVPENGLLFESDGYLLEISFDFLMYQEAKNILGDHYDRFGTEFPIRFNFLDTFNGGNLSIQCHPSLPYIQETFGENLTQDECYYILDCDNDSSVFLGFQDNIDPTKFKKELLRSEQENKELKITDFVQKHDSRKHDFYLIPNGTVHSAGAGNMVLEISATPYIFTFKMYDWLRLDLNGKTRPINIEHAFNNLNFKRKGKKVQEELISKQTVIEKEHDYEVIHFPTHKEHFYDVRRLDFDNTITRETQGSCQVMMLVEGESVLVETNGAESQLLNYAETFVIPAAAEHFTLKNMGKSKAKVINAYLK</sequence>
<dbReference type="RefSeq" id="WP_163635217.1">
    <property type="nucleotide sequence ID" value="NZ_JAAAMI010000004.1"/>
</dbReference>
<gene>
    <name evidence="3" type="ORF">GTK07_10610</name>
</gene>
<accession>A0A6I5KSJ5</accession>
<dbReference type="SUPFAM" id="SSF51182">
    <property type="entry name" value="RmlC-like cupins"/>
    <property type="match status" value="1"/>
</dbReference>
<evidence type="ECO:0000256" key="1">
    <source>
        <dbReference type="ARBA" id="ARBA00022723"/>
    </source>
</evidence>
<name>A0A6I5KSJ5_9FLAO</name>
<evidence type="ECO:0000256" key="2">
    <source>
        <dbReference type="ARBA" id="ARBA00022833"/>
    </source>
</evidence>
<dbReference type="PANTHER" id="PTHR42742">
    <property type="entry name" value="TRANSCRIPTIONAL REPRESSOR MPRA"/>
    <property type="match status" value="1"/>
</dbReference>
<dbReference type="AlphaFoldDB" id="A0A6I5KSJ5"/>
<dbReference type="InterPro" id="IPR014710">
    <property type="entry name" value="RmlC-like_jellyroll"/>
</dbReference>
<dbReference type="Proteomes" id="UP000468707">
    <property type="component" value="Unassembled WGS sequence"/>
</dbReference>
<dbReference type="GO" id="GO:0046872">
    <property type="term" value="F:metal ion binding"/>
    <property type="evidence" value="ECO:0007669"/>
    <property type="project" value="UniProtKB-KW"/>
</dbReference>
<evidence type="ECO:0000313" key="3">
    <source>
        <dbReference type="EMBL" id="NDV43776.1"/>
    </source>
</evidence>
<keyword evidence="2" id="KW-0862">Zinc</keyword>
<dbReference type="EMBL" id="JAAAMI010000004">
    <property type="protein sequence ID" value="NDV43776.1"/>
    <property type="molecule type" value="Genomic_DNA"/>
</dbReference>
<dbReference type="InterPro" id="IPR011051">
    <property type="entry name" value="RmlC_Cupin_sf"/>
</dbReference>
<comment type="caution">
    <text evidence="3">The sequence shown here is derived from an EMBL/GenBank/DDBJ whole genome shotgun (WGS) entry which is preliminary data.</text>
</comment>
<keyword evidence="4" id="KW-1185">Reference proteome</keyword>
<evidence type="ECO:0000313" key="4">
    <source>
        <dbReference type="Proteomes" id="UP000468707"/>
    </source>
</evidence>
<keyword evidence="1" id="KW-0479">Metal-binding</keyword>
<protein>
    <recommendedName>
        <fullName evidence="5">ROK family protein</fullName>
    </recommendedName>
</protein>
<evidence type="ECO:0008006" key="5">
    <source>
        <dbReference type="Google" id="ProtNLM"/>
    </source>
</evidence>
<reference evidence="3 4" key="1">
    <citation type="submission" date="2020-01" db="EMBL/GenBank/DDBJ databases">
        <title>Muricauda sediminis sp.nov. 40Bstr401.</title>
        <authorList>
            <person name="Xue Z."/>
            <person name="Zhu S."/>
            <person name="Ren N."/>
            <person name="Chen T."/>
            <person name="Chen X."/>
            <person name="Chen J."/>
            <person name="Yang J."/>
        </authorList>
    </citation>
    <scope>NUCLEOTIDE SEQUENCE [LARGE SCALE GENOMIC DNA]</scope>
    <source>
        <strain evidence="3 4">40Bstr401</strain>
    </source>
</reference>
<proteinExistence type="predicted"/>